<accession>A0A0B6YAA2</accession>
<evidence type="ECO:0000313" key="1">
    <source>
        <dbReference type="EMBL" id="CEK52370.1"/>
    </source>
</evidence>
<name>A0A0B6YAA2_9EUPU</name>
<protein>
    <submittedName>
        <fullName evidence="1">Uncharacterized protein</fullName>
    </submittedName>
</protein>
<dbReference type="AlphaFoldDB" id="A0A0B6YAA2"/>
<proteinExistence type="predicted"/>
<organism evidence="1">
    <name type="scientific">Arion vulgaris</name>
    <dbReference type="NCBI Taxonomy" id="1028688"/>
    <lineage>
        <taxon>Eukaryota</taxon>
        <taxon>Metazoa</taxon>
        <taxon>Spiralia</taxon>
        <taxon>Lophotrochozoa</taxon>
        <taxon>Mollusca</taxon>
        <taxon>Gastropoda</taxon>
        <taxon>Heterobranchia</taxon>
        <taxon>Euthyneura</taxon>
        <taxon>Panpulmonata</taxon>
        <taxon>Eupulmonata</taxon>
        <taxon>Stylommatophora</taxon>
        <taxon>Helicina</taxon>
        <taxon>Arionoidea</taxon>
        <taxon>Arionidae</taxon>
        <taxon>Arion</taxon>
    </lineage>
</organism>
<dbReference type="EMBL" id="HACG01005505">
    <property type="protein sequence ID" value="CEK52370.1"/>
    <property type="molecule type" value="Transcribed_RNA"/>
</dbReference>
<reference evidence="1" key="1">
    <citation type="submission" date="2014-12" db="EMBL/GenBank/DDBJ databases">
        <title>Insight into the proteome of Arion vulgaris.</title>
        <authorList>
            <person name="Aradska J."/>
            <person name="Bulat T."/>
            <person name="Smidak R."/>
            <person name="Sarate P."/>
            <person name="Gangsoo J."/>
            <person name="Sialana F."/>
            <person name="Bilban M."/>
            <person name="Lubec G."/>
        </authorList>
    </citation>
    <scope>NUCLEOTIDE SEQUENCE</scope>
    <source>
        <tissue evidence="1">Skin</tissue>
    </source>
</reference>
<gene>
    <name evidence="1" type="primary">ORF16512</name>
</gene>
<sequence>MIVSFPLRSRGRLGVSRYKVQRVEPLIMKFRHGAMMVTFSHPLTCTVASTGPKINVVFLLFSIVTDLIGDSK</sequence>